<feature type="domain" description="Quinolinate phosphoribosyl transferase C-terminal" evidence="14">
    <location>
        <begin position="109"/>
        <end position="274"/>
    </location>
</feature>
<dbReference type="GO" id="GO:0005737">
    <property type="term" value="C:cytoplasm"/>
    <property type="evidence" value="ECO:0007669"/>
    <property type="project" value="TreeGrafter"/>
</dbReference>
<comment type="subunit">
    <text evidence="4">Hexamer formed by 3 homodimers.</text>
</comment>
<dbReference type="InterPro" id="IPR027277">
    <property type="entry name" value="NadC/ModD"/>
</dbReference>
<evidence type="ECO:0000256" key="8">
    <source>
        <dbReference type="ARBA" id="ARBA00022679"/>
    </source>
</evidence>
<dbReference type="InterPro" id="IPR002638">
    <property type="entry name" value="Quinolinate_PRibosylTrfase_C"/>
</dbReference>
<dbReference type="KEGG" id="aaco:K1I37_17840"/>
<evidence type="ECO:0000259" key="15">
    <source>
        <dbReference type="Pfam" id="PF02749"/>
    </source>
</evidence>
<comment type="catalytic activity">
    <reaction evidence="10">
        <text>nicotinate beta-D-ribonucleotide + CO2 + diphosphate = quinolinate + 5-phospho-alpha-D-ribose 1-diphosphate + 2 H(+)</text>
        <dbReference type="Rhea" id="RHEA:12733"/>
        <dbReference type="ChEBI" id="CHEBI:15378"/>
        <dbReference type="ChEBI" id="CHEBI:16526"/>
        <dbReference type="ChEBI" id="CHEBI:29959"/>
        <dbReference type="ChEBI" id="CHEBI:33019"/>
        <dbReference type="ChEBI" id="CHEBI:57502"/>
        <dbReference type="ChEBI" id="CHEBI:58017"/>
        <dbReference type="EC" id="2.4.2.19"/>
    </reaction>
</comment>
<dbReference type="CDD" id="cd01572">
    <property type="entry name" value="QPRTase"/>
    <property type="match status" value="1"/>
</dbReference>
<dbReference type="FunFam" id="3.90.1170.20:FF:000001">
    <property type="entry name" value="Nicotinate-nucleotide diphosphorylase (Carboxylating)"/>
    <property type="match status" value="1"/>
</dbReference>
<sequence>MNMGLTRDLIRLALREDIGRGDCTTEAIIPTKLQAMATVYVKEAAIVAGLPVMEAVFEELGGQVRIAHLVEDGQEISGKTAVCRMTGSARHILMGERTALNFLSRLTGIATFTRMAVRELVGTHAKLLDTRKTTPGWRSLEKYAVRTGGGYNHRFGLDDMVLIKDNHIALSGGIRQAVARARAKVGLAQKIEVEVDTLRQLQEALDTDADMILLDNMAPDVLREAVQLVAGRVPLEASGNVNLETLAKVAQSGIDYISMGALTHSATSVDVGLDIVFE</sequence>
<organism evidence="16 17">
    <name type="scientific">Alicyclobacillus acidoterrestris (strain ATCC 49025 / DSM 3922 / CIP 106132 / NCIMB 13137 / GD3B)</name>
    <dbReference type="NCBI Taxonomy" id="1356854"/>
    <lineage>
        <taxon>Bacteria</taxon>
        <taxon>Bacillati</taxon>
        <taxon>Bacillota</taxon>
        <taxon>Bacilli</taxon>
        <taxon>Bacillales</taxon>
        <taxon>Alicyclobacillaceae</taxon>
        <taxon>Alicyclobacillus</taxon>
    </lineage>
</organism>
<evidence type="ECO:0000313" key="17">
    <source>
        <dbReference type="Proteomes" id="UP000829401"/>
    </source>
</evidence>
<dbReference type="EC" id="2.4.2.19" evidence="5"/>
<feature type="domain" description="Quinolinate phosphoribosyl transferase N-terminal" evidence="15">
    <location>
        <begin position="22"/>
        <end position="106"/>
    </location>
</feature>
<dbReference type="InterPro" id="IPR037128">
    <property type="entry name" value="Quinolinate_PRibosylTase_N_sf"/>
</dbReference>
<feature type="binding site" evidence="13">
    <location>
        <position position="194"/>
    </location>
    <ligand>
        <name>substrate</name>
    </ligand>
</feature>
<keyword evidence="8 12" id="KW-0808">Transferase</keyword>
<feature type="binding site" evidence="13">
    <location>
        <begin position="259"/>
        <end position="261"/>
    </location>
    <ligand>
        <name>substrate</name>
    </ligand>
</feature>
<dbReference type="GO" id="GO:0034213">
    <property type="term" value="P:quinolinate catabolic process"/>
    <property type="evidence" value="ECO:0007669"/>
    <property type="project" value="TreeGrafter"/>
</dbReference>
<evidence type="ECO:0000256" key="6">
    <source>
        <dbReference type="ARBA" id="ARBA00022642"/>
    </source>
</evidence>
<gene>
    <name evidence="16" type="primary">nadC</name>
    <name evidence="16" type="ORF">K1I37_17840</name>
</gene>
<dbReference type="InterPro" id="IPR036068">
    <property type="entry name" value="Nicotinate_pribotase-like_C"/>
</dbReference>
<evidence type="ECO:0000256" key="2">
    <source>
        <dbReference type="ARBA" id="ARBA00004893"/>
    </source>
</evidence>
<evidence type="ECO:0000256" key="5">
    <source>
        <dbReference type="ARBA" id="ARBA00011944"/>
    </source>
</evidence>
<dbReference type="InterPro" id="IPR022412">
    <property type="entry name" value="Quinolinate_PRibosylTrfase_N"/>
</dbReference>
<comment type="similarity">
    <text evidence="3 12">Belongs to the NadC/ModD family.</text>
</comment>
<keyword evidence="17" id="KW-1185">Reference proteome</keyword>
<evidence type="ECO:0000256" key="7">
    <source>
        <dbReference type="ARBA" id="ARBA00022676"/>
    </source>
</evidence>
<dbReference type="AlphaFoldDB" id="A0A9E6ZNB4"/>
<feature type="binding site" evidence="13">
    <location>
        <position position="215"/>
    </location>
    <ligand>
        <name>substrate</name>
    </ligand>
</feature>
<dbReference type="GO" id="GO:0009435">
    <property type="term" value="P:NAD+ biosynthetic process"/>
    <property type="evidence" value="ECO:0007669"/>
    <property type="project" value="InterPro"/>
</dbReference>
<dbReference type="EMBL" id="CP080467">
    <property type="protein sequence ID" value="UNO50941.1"/>
    <property type="molecule type" value="Genomic_DNA"/>
</dbReference>
<dbReference type="PANTHER" id="PTHR32179">
    <property type="entry name" value="NICOTINATE-NUCLEOTIDE PYROPHOSPHORYLASE [CARBOXYLATING]"/>
    <property type="match status" value="1"/>
</dbReference>
<evidence type="ECO:0000256" key="3">
    <source>
        <dbReference type="ARBA" id="ARBA00009400"/>
    </source>
</evidence>
<protein>
    <recommendedName>
        <fullName evidence="11">Probable nicotinate-nucleotide pyrophosphorylase [carboxylating]</fullName>
        <ecNumber evidence="5">2.4.2.19</ecNumber>
    </recommendedName>
    <alternativeName>
        <fullName evidence="9">Quinolinate phosphoribosyltransferase [decarboxylating]</fullName>
    </alternativeName>
</protein>
<name>A0A9E6ZNB4_ALIAG</name>
<dbReference type="Proteomes" id="UP000829401">
    <property type="component" value="Chromosome"/>
</dbReference>
<evidence type="ECO:0000256" key="12">
    <source>
        <dbReference type="PIRNR" id="PIRNR006250"/>
    </source>
</evidence>
<evidence type="ECO:0000256" key="13">
    <source>
        <dbReference type="PIRSR" id="PIRSR006250-1"/>
    </source>
</evidence>
<dbReference type="SUPFAM" id="SSF54675">
    <property type="entry name" value="Nicotinate/Quinolinate PRTase N-terminal domain-like"/>
    <property type="match status" value="1"/>
</dbReference>
<dbReference type="FunFam" id="3.20.20.70:FF:000030">
    <property type="entry name" value="Nicotinate-nucleotide pyrophosphorylase, carboxylating"/>
    <property type="match status" value="1"/>
</dbReference>
<evidence type="ECO:0000256" key="11">
    <source>
        <dbReference type="ARBA" id="ARBA00069173"/>
    </source>
</evidence>
<dbReference type="InterPro" id="IPR013785">
    <property type="entry name" value="Aldolase_TIM"/>
</dbReference>
<dbReference type="Pfam" id="PF02749">
    <property type="entry name" value="QRPTase_N"/>
    <property type="match status" value="1"/>
</dbReference>
<feature type="binding site" evidence="13">
    <location>
        <position position="97"/>
    </location>
    <ligand>
        <name>substrate</name>
    </ligand>
</feature>
<feature type="binding site" evidence="13">
    <location>
        <position position="164"/>
    </location>
    <ligand>
        <name>substrate</name>
    </ligand>
</feature>
<dbReference type="Pfam" id="PF01729">
    <property type="entry name" value="QRPTase_C"/>
    <property type="match status" value="1"/>
</dbReference>
<evidence type="ECO:0000313" key="16">
    <source>
        <dbReference type="EMBL" id="UNO50941.1"/>
    </source>
</evidence>
<feature type="binding site" evidence="13">
    <location>
        <begin position="238"/>
        <end position="240"/>
    </location>
    <ligand>
        <name>substrate</name>
    </ligand>
</feature>
<evidence type="ECO:0000256" key="1">
    <source>
        <dbReference type="ARBA" id="ARBA00003237"/>
    </source>
</evidence>
<keyword evidence="6" id="KW-0662">Pyridine nucleotide biosynthesis</keyword>
<reference evidence="17" key="1">
    <citation type="journal article" date="2022" name="G3 (Bethesda)">
        <title>Unveiling the complete genome sequence of Alicyclobacillus acidoterrestris DSM 3922T, a taint-producing strain.</title>
        <authorList>
            <person name="Leonardo I.C."/>
            <person name="Barreto Crespo M.T."/>
            <person name="Gaspar F.B."/>
        </authorList>
    </citation>
    <scope>NUCLEOTIDE SEQUENCE [LARGE SCALE GENOMIC DNA]</scope>
    <source>
        <strain evidence="17">DSM 3922</strain>
    </source>
</reference>
<feature type="binding site" evidence="13">
    <location>
        <begin position="130"/>
        <end position="132"/>
    </location>
    <ligand>
        <name>substrate</name>
    </ligand>
</feature>
<evidence type="ECO:0000259" key="14">
    <source>
        <dbReference type="Pfam" id="PF01729"/>
    </source>
</evidence>
<dbReference type="Gene3D" id="3.90.1170.20">
    <property type="entry name" value="Quinolinate phosphoribosyl transferase, N-terminal domain"/>
    <property type="match status" value="1"/>
</dbReference>
<feature type="binding site" evidence="13">
    <location>
        <position position="154"/>
    </location>
    <ligand>
        <name>substrate</name>
    </ligand>
</feature>
<dbReference type="PIRSF" id="PIRSF006250">
    <property type="entry name" value="NadC_ModD"/>
    <property type="match status" value="1"/>
</dbReference>
<dbReference type="GO" id="GO:0004514">
    <property type="term" value="F:nicotinate-nucleotide diphosphorylase (carboxylating) activity"/>
    <property type="evidence" value="ECO:0007669"/>
    <property type="project" value="UniProtKB-EC"/>
</dbReference>
<evidence type="ECO:0000256" key="4">
    <source>
        <dbReference type="ARBA" id="ARBA00011218"/>
    </source>
</evidence>
<comment type="function">
    <text evidence="1">Involved in the catabolism of quinolinic acid (QA).</text>
</comment>
<dbReference type="SUPFAM" id="SSF51690">
    <property type="entry name" value="Nicotinate/Quinolinate PRTase C-terminal domain-like"/>
    <property type="match status" value="1"/>
</dbReference>
<proteinExistence type="inferred from homology"/>
<comment type="pathway">
    <text evidence="2">Cofactor biosynthesis; NAD(+) biosynthesis; nicotinate D-ribonucleotide from quinolinate: step 1/1.</text>
</comment>
<evidence type="ECO:0000256" key="10">
    <source>
        <dbReference type="ARBA" id="ARBA00047445"/>
    </source>
</evidence>
<dbReference type="Gene3D" id="3.20.20.70">
    <property type="entry name" value="Aldolase class I"/>
    <property type="match status" value="1"/>
</dbReference>
<keyword evidence="7 12" id="KW-0328">Glycosyltransferase</keyword>
<dbReference type="NCBIfam" id="TIGR00078">
    <property type="entry name" value="nadC"/>
    <property type="match status" value="1"/>
</dbReference>
<dbReference type="PANTHER" id="PTHR32179:SF3">
    <property type="entry name" value="NICOTINATE-NUCLEOTIDE PYROPHOSPHORYLASE [CARBOXYLATING]"/>
    <property type="match status" value="1"/>
</dbReference>
<dbReference type="InterPro" id="IPR004393">
    <property type="entry name" value="NadC"/>
</dbReference>
<evidence type="ECO:0000256" key="9">
    <source>
        <dbReference type="ARBA" id="ARBA00033102"/>
    </source>
</evidence>
<accession>A0A9E6ZNB4</accession>